<organism evidence="2 3">
    <name type="scientific">Exiguobacterium sp. (strain ATCC BAA-1283 / AT1b)</name>
    <dbReference type="NCBI Taxonomy" id="360911"/>
    <lineage>
        <taxon>Bacteria</taxon>
        <taxon>Bacillati</taxon>
        <taxon>Bacillota</taxon>
        <taxon>Bacilli</taxon>
        <taxon>Bacillales</taxon>
        <taxon>Bacillales Family XII. Incertae Sedis</taxon>
        <taxon>Exiguobacterium</taxon>
    </lineage>
</organism>
<dbReference type="EMBL" id="CP001615">
    <property type="protein sequence ID" value="ACQ70894.1"/>
    <property type="molecule type" value="Genomic_DNA"/>
</dbReference>
<keyword evidence="1" id="KW-0812">Transmembrane</keyword>
<keyword evidence="1" id="KW-1133">Transmembrane helix</keyword>
<dbReference type="RefSeq" id="WP_015880453.1">
    <property type="nucleotide sequence ID" value="NC_012673.1"/>
</dbReference>
<dbReference type="Proteomes" id="UP000000716">
    <property type="component" value="Chromosome"/>
</dbReference>
<feature type="transmembrane region" description="Helical" evidence="1">
    <location>
        <begin position="57"/>
        <end position="75"/>
    </location>
</feature>
<feature type="transmembrane region" description="Helical" evidence="1">
    <location>
        <begin position="230"/>
        <end position="251"/>
    </location>
</feature>
<reference evidence="2 3" key="1">
    <citation type="journal article" date="2011" name="J. Bacteriol.">
        <title>Complete genome sequence of the Thermophilic Bacterium Exiguobacterium sp. AT1b.</title>
        <authorList>
            <person name="Vishnivetskaya T.A."/>
            <person name="Lucas S."/>
            <person name="Copeland A."/>
            <person name="Lapidus A."/>
            <person name="Glavina Del Rio T."/>
            <person name="Dalin E."/>
            <person name="Tice H."/>
            <person name="Bruce D.C."/>
            <person name="Goodwin L.A."/>
            <person name="Pitluck S."/>
            <person name="Saunders E."/>
            <person name="Brettin T."/>
            <person name="Detter C."/>
            <person name="Han C."/>
            <person name="Larimer F."/>
            <person name="Land M.L."/>
            <person name="Hauser L.J."/>
            <person name="Kyrpides N.C."/>
            <person name="Ovchinnikova G."/>
            <person name="Kathariou S."/>
            <person name="Ramaley R.F."/>
            <person name="Rodrigues D.F."/>
            <person name="Hendrix C."/>
            <person name="Richardson P."/>
            <person name="Tiedje J.M."/>
        </authorList>
    </citation>
    <scope>NUCLEOTIDE SEQUENCE [LARGE SCALE GENOMIC DNA]</scope>
    <source>
        <strain evidence="3">ATCC BAA-1283 / AT1b</strain>
    </source>
</reference>
<dbReference type="OrthoDB" id="9788195at2"/>
<dbReference type="KEGG" id="eat:EAT1b_1970"/>
<feature type="transmembrane region" description="Helical" evidence="1">
    <location>
        <begin position="203"/>
        <end position="224"/>
    </location>
</feature>
<protein>
    <recommendedName>
        <fullName evidence="4">ABC transporter permease protein</fullName>
    </recommendedName>
</protein>
<dbReference type="AlphaFoldDB" id="C4L0T1"/>
<name>C4L0T1_EXISA</name>
<feature type="transmembrane region" description="Helical" evidence="1">
    <location>
        <begin position="173"/>
        <end position="191"/>
    </location>
</feature>
<evidence type="ECO:0000313" key="3">
    <source>
        <dbReference type="Proteomes" id="UP000000716"/>
    </source>
</evidence>
<keyword evidence="1" id="KW-0472">Membrane</keyword>
<dbReference type="Pfam" id="PF06182">
    <property type="entry name" value="ABC2_membrane_6"/>
    <property type="match status" value="1"/>
</dbReference>
<evidence type="ECO:0000256" key="1">
    <source>
        <dbReference type="SAM" id="Phobius"/>
    </source>
</evidence>
<keyword evidence="3" id="KW-1185">Reference proteome</keyword>
<proteinExistence type="predicted"/>
<gene>
    <name evidence="2" type="ordered locus">EAT1b_1970</name>
</gene>
<dbReference type="PANTHER" id="PTHR36833">
    <property type="entry name" value="SLR0610 PROTEIN-RELATED"/>
    <property type="match status" value="1"/>
</dbReference>
<evidence type="ECO:0008006" key="4">
    <source>
        <dbReference type="Google" id="ProtNLM"/>
    </source>
</evidence>
<feature type="transmembrane region" description="Helical" evidence="1">
    <location>
        <begin position="26"/>
        <end position="51"/>
    </location>
</feature>
<sequence length="263" mass="30544">MKRYAKLYWLYAKNHFKVMMEYRMDFLIGVLSVFGQQFAALFFLSIVFQHIESLNGWGFYEILFIYGIAFLGRAVHHIFFDNLWTIGWQYIRTGNLDRILMRPLNPLFQIVAERVQQDGFGQLLIGGSVLWLASNELGMTWSMMDILVLLIMVLASGMIYIAVNLFFATFSFWMIDSLPVVFAVFSLSDFARYPMTIYSKVIMFVLTYIIPFGFTAFYPAMYFFEGRGFTMFALATPFVAMLSLVIAYRFWLYGLRAFASTGS</sequence>
<feature type="transmembrane region" description="Helical" evidence="1">
    <location>
        <begin position="146"/>
        <end position="167"/>
    </location>
</feature>
<dbReference type="PANTHER" id="PTHR36833:SF1">
    <property type="entry name" value="INTEGRAL MEMBRANE TRANSPORT PROTEIN"/>
    <property type="match status" value="1"/>
</dbReference>
<evidence type="ECO:0000313" key="2">
    <source>
        <dbReference type="EMBL" id="ACQ70894.1"/>
    </source>
</evidence>
<accession>C4L0T1</accession>
<dbReference type="HOGENOM" id="CLU_071040_1_1_9"/>
<dbReference type="InterPro" id="IPR010390">
    <property type="entry name" value="ABC-2_transporter-like"/>
</dbReference>
<dbReference type="STRING" id="360911.EAT1b_1970"/>
<dbReference type="eggNOG" id="COG3694">
    <property type="taxonomic scope" value="Bacteria"/>
</dbReference>